<dbReference type="OrthoDB" id="9788260at2"/>
<name>A0A062VDT0_9PROT</name>
<dbReference type="eggNOG" id="COG2267">
    <property type="taxonomic scope" value="Bacteria"/>
</dbReference>
<dbReference type="Pfam" id="PF12146">
    <property type="entry name" value="Hydrolase_4"/>
    <property type="match status" value="1"/>
</dbReference>
<dbReference type="SUPFAM" id="SSF53474">
    <property type="entry name" value="alpha/beta-Hydrolases"/>
    <property type="match status" value="1"/>
</dbReference>
<keyword evidence="3" id="KW-1185">Reference proteome</keyword>
<accession>A0A062VDT0</accession>
<organism evidence="2 3">
    <name type="scientific">Hyphomonas polymorpha PS728</name>
    <dbReference type="NCBI Taxonomy" id="1280954"/>
    <lineage>
        <taxon>Bacteria</taxon>
        <taxon>Pseudomonadati</taxon>
        <taxon>Pseudomonadota</taxon>
        <taxon>Alphaproteobacteria</taxon>
        <taxon>Hyphomonadales</taxon>
        <taxon>Hyphomonadaceae</taxon>
        <taxon>Hyphomonas</taxon>
    </lineage>
</organism>
<proteinExistence type="predicted"/>
<dbReference type="InterPro" id="IPR029058">
    <property type="entry name" value="AB_hydrolase_fold"/>
</dbReference>
<evidence type="ECO:0000313" key="3">
    <source>
        <dbReference type="Proteomes" id="UP000027100"/>
    </source>
</evidence>
<evidence type="ECO:0000313" key="2">
    <source>
        <dbReference type="EMBL" id="KCZ98467.1"/>
    </source>
</evidence>
<dbReference type="EMBL" id="ARYM01000010">
    <property type="protein sequence ID" value="KCZ98467.1"/>
    <property type="molecule type" value="Genomic_DNA"/>
</dbReference>
<comment type="caution">
    <text evidence="2">The sequence shown here is derived from an EMBL/GenBank/DDBJ whole genome shotgun (WGS) entry which is preliminary data.</text>
</comment>
<dbReference type="InterPro" id="IPR022742">
    <property type="entry name" value="Hydrolase_4"/>
</dbReference>
<keyword evidence="2" id="KW-0378">Hydrolase</keyword>
<evidence type="ECO:0000259" key="1">
    <source>
        <dbReference type="Pfam" id="PF12146"/>
    </source>
</evidence>
<dbReference type="STRING" id="1280954.HPO_09650"/>
<sequence>MVTSSSDRSRRFVEVPGNPAPQGAEIVWFEGSEGRRLRACIAPALAPTKVRGTVIVCPGRTEFIEKYFEVGRELQQMGFALVILDWPGQGLSDRLLPDSKKGHIDRFETFMTALAKGLEALESRLPRPYVSLAHSMGGAIALAAIAKGLVKVEAAAFCAPMWGLKSPFLGMRYLVWAMRATGRSGDYAMQPGPPERFETNIVTHDKRRWDLQRALIDAHPDLELGPITWGWLGASLDIFSTFSKPKTLATVTVPVFVASAGDEKLIDNAAHARIAARLKDCEHITVEGAMHEILMETDDRRAEFWAGFQRLLKRAGI</sequence>
<feature type="domain" description="Serine aminopeptidase S33" evidence="1">
    <location>
        <begin position="49"/>
        <end position="298"/>
    </location>
</feature>
<dbReference type="Proteomes" id="UP000027100">
    <property type="component" value="Unassembled WGS sequence"/>
</dbReference>
<dbReference type="GO" id="GO:0016787">
    <property type="term" value="F:hydrolase activity"/>
    <property type="evidence" value="ECO:0007669"/>
    <property type="project" value="UniProtKB-KW"/>
</dbReference>
<protein>
    <submittedName>
        <fullName evidence="2">Alpha/beta fold family hydrolase</fullName>
    </submittedName>
</protein>
<dbReference type="Gene3D" id="3.40.50.1820">
    <property type="entry name" value="alpha/beta hydrolase"/>
    <property type="match status" value="1"/>
</dbReference>
<dbReference type="PANTHER" id="PTHR11614">
    <property type="entry name" value="PHOSPHOLIPASE-RELATED"/>
    <property type="match status" value="1"/>
</dbReference>
<dbReference type="RefSeq" id="WP_035597728.1">
    <property type="nucleotide sequence ID" value="NZ_ARYM01000010.1"/>
</dbReference>
<gene>
    <name evidence="2" type="ORF">HPO_09650</name>
</gene>
<dbReference type="PATRIC" id="fig|1280954.3.peg.1955"/>
<dbReference type="AlphaFoldDB" id="A0A062VDT0"/>
<reference evidence="2 3" key="1">
    <citation type="journal article" date="2014" name="Antonie Van Leeuwenhoek">
        <title>Hyphomonas beringensis sp. nov. and Hyphomonas chukchiensis sp. nov., isolated from surface seawater of the Bering Sea and Chukchi Sea.</title>
        <authorList>
            <person name="Li C."/>
            <person name="Lai Q."/>
            <person name="Li G."/>
            <person name="Dong C."/>
            <person name="Wang J."/>
            <person name="Liao Y."/>
            <person name="Shao Z."/>
        </authorList>
    </citation>
    <scope>NUCLEOTIDE SEQUENCE [LARGE SCALE GENOMIC DNA]</scope>
    <source>
        <strain evidence="2 3">PS728</strain>
    </source>
</reference>
<dbReference type="InterPro" id="IPR051044">
    <property type="entry name" value="MAG_DAG_Lipase"/>
</dbReference>